<feature type="domain" description="Peptidase C1A papain C-terminal" evidence="8">
    <location>
        <begin position="114"/>
        <end position="323"/>
    </location>
</feature>
<feature type="chain" id="PRO_5018721383" evidence="7">
    <location>
        <begin position="17"/>
        <end position="324"/>
    </location>
</feature>
<dbReference type="InterPro" id="IPR000169">
    <property type="entry name" value="Pept_cys_AS"/>
</dbReference>
<dbReference type="PRINTS" id="PR00705">
    <property type="entry name" value="PAPAIN"/>
</dbReference>
<keyword evidence="3" id="KW-0378">Hydrolase</keyword>
<proteinExistence type="evidence at transcript level"/>
<evidence type="ECO:0000256" key="1">
    <source>
        <dbReference type="ARBA" id="ARBA00008455"/>
    </source>
</evidence>
<dbReference type="InterPro" id="IPR038765">
    <property type="entry name" value="Papain-like_cys_pep_sf"/>
</dbReference>
<reference evidence="10" key="2">
    <citation type="journal article" date="2012" name="Insect Biochem. Mol. Biol.">
        <title>Recombinant expression, localization and in vitro inhibition of midgut cysteine peptidase (Sl-CathL) from sugarcane weevil, Sphenophorus levis.</title>
        <authorList>
            <person name="Fonseca F.P."/>
            <person name="Soares-Costa A."/>
            <person name="Ribeiro A.F."/>
            <person name="Rosa J.C."/>
            <person name="Terra W.R."/>
            <person name="Henrique-Silva F."/>
        </authorList>
    </citation>
    <scope>NUCLEOTIDE SEQUENCE</scope>
</reference>
<dbReference type="SMART" id="SM00645">
    <property type="entry name" value="Pept_C1"/>
    <property type="match status" value="1"/>
</dbReference>
<dbReference type="Pfam" id="PF00112">
    <property type="entry name" value="Peptidase_C1"/>
    <property type="match status" value="1"/>
</dbReference>
<comment type="similarity">
    <text evidence="1">Belongs to the peptidase C1 family.</text>
</comment>
<dbReference type="AlphaFoldDB" id="G8IQ82"/>
<dbReference type="GO" id="GO:0008234">
    <property type="term" value="F:cysteine-type peptidase activity"/>
    <property type="evidence" value="ECO:0007669"/>
    <property type="project" value="UniProtKB-KW"/>
</dbReference>
<keyword evidence="7" id="KW-0732">Signal</keyword>
<evidence type="ECO:0000256" key="3">
    <source>
        <dbReference type="ARBA" id="ARBA00022801"/>
    </source>
</evidence>
<dbReference type="InterPro" id="IPR013128">
    <property type="entry name" value="Peptidase_C1A"/>
</dbReference>
<evidence type="ECO:0000256" key="6">
    <source>
        <dbReference type="ARBA" id="ARBA00023157"/>
    </source>
</evidence>
<sequence length="324" mass="35960">MKSFILASLLVVAVSATLLKEDGAHFQSFKLKHGKTYKNQAEETKRFAIFRENLRKIEAHNAEYKQGIHSYTQGINKFADMTRAEFKAMLATQVKTKPSIVATKTFQLADGVSVPESIDWRSRNVVTPIKDQAQCGSCWAFAVVGSTEGAYALSTGKLTRFSEQQLVDCTTDLNYGCDGGYLDDTFPYIQTNGLELESDYPYTGYDGYCSYESSKVVTKVSSYVSVPANEQALLEAVGTAGPVAIAINADDLQFYFSGIIDDKYCDPEYLDHGVLAVGYDSENGRDYWLIKNSWGADWGESGYFRFLRGQNICGVKEDAVYPLI</sequence>
<evidence type="ECO:0000256" key="7">
    <source>
        <dbReference type="SAM" id="SignalP"/>
    </source>
</evidence>
<dbReference type="InterPro" id="IPR025661">
    <property type="entry name" value="Pept_asp_AS"/>
</dbReference>
<evidence type="ECO:0000256" key="2">
    <source>
        <dbReference type="ARBA" id="ARBA00022670"/>
    </source>
</evidence>
<dbReference type="PROSITE" id="PS00640">
    <property type="entry name" value="THIOL_PROTEASE_ASN"/>
    <property type="match status" value="1"/>
</dbReference>
<organism evidence="10">
    <name type="scientific">Sphenophorus levis</name>
    <dbReference type="NCBI Taxonomy" id="572107"/>
    <lineage>
        <taxon>Eukaryota</taxon>
        <taxon>Metazoa</taxon>
        <taxon>Ecdysozoa</taxon>
        <taxon>Arthropoda</taxon>
        <taxon>Hexapoda</taxon>
        <taxon>Insecta</taxon>
        <taxon>Pterygota</taxon>
        <taxon>Neoptera</taxon>
        <taxon>Endopterygota</taxon>
        <taxon>Coleoptera</taxon>
        <taxon>Polyphaga</taxon>
        <taxon>Cucujiformia</taxon>
        <taxon>Curculionidae</taxon>
        <taxon>Dryophthorinae</taxon>
        <taxon>Sphenophorus</taxon>
    </lineage>
</organism>
<dbReference type="SUPFAM" id="SSF54001">
    <property type="entry name" value="Cysteine proteinases"/>
    <property type="match status" value="1"/>
</dbReference>
<dbReference type="PANTHER" id="PTHR12411">
    <property type="entry name" value="CYSTEINE PROTEASE FAMILY C1-RELATED"/>
    <property type="match status" value="1"/>
</dbReference>
<dbReference type="EMBL" id="JN815315">
    <property type="protein sequence ID" value="AET71138.1"/>
    <property type="molecule type" value="mRNA"/>
</dbReference>
<dbReference type="FunFam" id="3.90.70.10:FF:000109">
    <property type="entry name" value="Cysteine protease"/>
    <property type="match status" value="1"/>
</dbReference>
<protein>
    <submittedName>
        <fullName evidence="10">Cysteine peptidase isoform b</fullName>
    </submittedName>
</protein>
<dbReference type="InterPro" id="IPR039417">
    <property type="entry name" value="Peptidase_C1A_papain-like"/>
</dbReference>
<dbReference type="Pfam" id="PF08246">
    <property type="entry name" value="Inhibitor_I29"/>
    <property type="match status" value="1"/>
</dbReference>
<accession>G8IQ82</accession>
<evidence type="ECO:0000259" key="8">
    <source>
        <dbReference type="SMART" id="SM00645"/>
    </source>
</evidence>
<dbReference type="PROSITE" id="PS00639">
    <property type="entry name" value="THIOL_PROTEASE_HIS"/>
    <property type="match status" value="1"/>
</dbReference>
<reference evidence="10" key="1">
    <citation type="submission" date="2011-10" db="EMBL/GenBank/DDBJ databases">
        <authorList>
            <person name="Fonseca F.P.P."/>
            <person name="Henrique-Silva F."/>
            <person name="Soares-Costa A.F."/>
        </authorList>
    </citation>
    <scope>NUCLEOTIDE SEQUENCE</scope>
</reference>
<keyword evidence="5" id="KW-0865">Zymogen</keyword>
<evidence type="ECO:0000256" key="4">
    <source>
        <dbReference type="ARBA" id="ARBA00022807"/>
    </source>
</evidence>
<dbReference type="InterPro" id="IPR013201">
    <property type="entry name" value="Prot_inhib_I29"/>
</dbReference>
<dbReference type="Gene3D" id="3.90.70.10">
    <property type="entry name" value="Cysteine proteinases"/>
    <property type="match status" value="1"/>
</dbReference>
<dbReference type="MEROPS" id="C01.044"/>
<dbReference type="MEROPS" id="I29.003"/>
<evidence type="ECO:0000256" key="5">
    <source>
        <dbReference type="ARBA" id="ARBA00023145"/>
    </source>
</evidence>
<evidence type="ECO:0000259" key="9">
    <source>
        <dbReference type="SMART" id="SM00848"/>
    </source>
</evidence>
<dbReference type="SMART" id="SM00848">
    <property type="entry name" value="Inhibitor_I29"/>
    <property type="match status" value="1"/>
</dbReference>
<dbReference type="InterPro" id="IPR025660">
    <property type="entry name" value="Pept_his_AS"/>
</dbReference>
<evidence type="ECO:0000313" key="10">
    <source>
        <dbReference type="EMBL" id="AET71138.1"/>
    </source>
</evidence>
<feature type="domain" description="Cathepsin propeptide inhibitor" evidence="9">
    <location>
        <begin position="26"/>
        <end position="86"/>
    </location>
</feature>
<dbReference type="GO" id="GO:0006508">
    <property type="term" value="P:proteolysis"/>
    <property type="evidence" value="ECO:0007669"/>
    <property type="project" value="UniProtKB-KW"/>
</dbReference>
<keyword evidence="4" id="KW-0788">Thiol protease</keyword>
<dbReference type="PROSITE" id="PS00139">
    <property type="entry name" value="THIOL_PROTEASE_CYS"/>
    <property type="match status" value="1"/>
</dbReference>
<dbReference type="CDD" id="cd02248">
    <property type="entry name" value="Peptidase_C1A"/>
    <property type="match status" value="1"/>
</dbReference>
<dbReference type="InterPro" id="IPR000668">
    <property type="entry name" value="Peptidase_C1A_C"/>
</dbReference>
<feature type="signal peptide" evidence="7">
    <location>
        <begin position="1"/>
        <end position="16"/>
    </location>
</feature>
<keyword evidence="2" id="KW-0645">Protease</keyword>
<name>G8IQ82_9CUCU</name>
<keyword evidence="6" id="KW-1015">Disulfide bond</keyword>